<keyword evidence="6" id="KW-1185">Reference proteome</keyword>
<evidence type="ECO:0000313" key="6">
    <source>
        <dbReference type="Proteomes" id="UP000289152"/>
    </source>
</evidence>
<reference evidence="5 6" key="1">
    <citation type="submission" date="2016-06" db="EMBL/GenBank/DDBJ databases">
        <title>Evolution of pathogenesis and genome organization in the Tremellales.</title>
        <authorList>
            <person name="Cuomo C."/>
            <person name="Litvintseva A."/>
            <person name="Heitman J."/>
            <person name="Chen Y."/>
            <person name="Sun S."/>
            <person name="Springer D."/>
            <person name="Dromer F."/>
            <person name="Young S."/>
            <person name="Zeng Q."/>
            <person name="Chapman S."/>
            <person name="Gujja S."/>
            <person name="Saif S."/>
            <person name="Birren B."/>
        </authorList>
    </citation>
    <scope>NUCLEOTIDE SEQUENCE [LARGE SCALE GENOMIC DNA]</scope>
    <source>
        <strain evidence="5 6">ATCC 28783</strain>
    </source>
</reference>
<dbReference type="GO" id="GO:0005737">
    <property type="term" value="C:cytoplasm"/>
    <property type="evidence" value="ECO:0007669"/>
    <property type="project" value="UniProtKB-ARBA"/>
</dbReference>
<keyword evidence="3 4" id="KW-0175">Coiled coil</keyword>
<dbReference type="GO" id="GO:0032991">
    <property type="term" value="C:protein-containing complex"/>
    <property type="evidence" value="ECO:0007669"/>
    <property type="project" value="UniProtKB-ARBA"/>
</dbReference>
<accession>A0A4Q1BA77</accession>
<evidence type="ECO:0000313" key="5">
    <source>
        <dbReference type="EMBL" id="RXK35678.1"/>
    </source>
</evidence>
<dbReference type="InterPro" id="IPR018791">
    <property type="entry name" value="UV_resistance/autophagy_Atg14"/>
</dbReference>
<dbReference type="OrthoDB" id="16772at2759"/>
<dbReference type="Pfam" id="PF10186">
    <property type="entry name" value="ATG14"/>
    <property type="match status" value="1"/>
</dbReference>
<sequence>MRTLGFYVPTVFNKGDIATHDAFARSLQQQTRDAEIKAERRLHRPKGLEDWRKLRAEVAISERRVAKLKARLAECEDVVKRIETQNRPVKRSKFSKPSISPSPRSFPDLTKFFVRARVVLIREAINVFGLRRRSTGEWEIAGNVLPPSDEFRQYPSSVINAALVHTVHLLSLLTSYLSIALPYIPTTSKPHLGRPVMKPNLPFVATTKYRDRNVLWMSSTAHKIDSSKALAKHHNFLTAFALLAHSVAYLAWSQGVEGIGVSPGIVDSDDDETPASSAILIPATNILQLIHELADSPQLGLKSHEPGTVQMRHLGFGLDVSRVVRSVLRSEERYSGHLSEGWDMVDSV</sequence>
<comment type="similarity">
    <text evidence="1">Belongs to the ATG14 family.</text>
</comment>
<evidence type="ECO:0000256" key="1">
    <source>
        <dbReference type="ARBA" id="ARBA00009574"/>
    </source>
</evidence>
<dbReference type="EMBL" id="SDIL01000126">
    <property type="protein sequence ID" value="RXK35678.1"/>
    <property type="molecule type" value="Genomic_DNA"/>
</dbReference>
<feature type="coiled-coil region" evidence="4">
    <location>
        <begin position="58"/>
        <end position="85"/>
    </location>
</feature>
<dbReference type="Proteomes" id="UP000289152">
    <property type="component" value="Unassembled WGS sequence"/>
</dbReference>
<proteinExistence type="inferred from homology"/>
<gene>
    <name evidence="5" type="ORF">M231_07051</name>
</gene>
<organism evidence="5 6">
    <name type="scientific">Tremella mesenterica</name>
    <name type="common">Jelly fungus</name>
    <dbReference type="NCBI Taxonomy" id="5217"/>
    <lineage>
        <taxon>Eukaryota</taxon>
        <taxon>Fungi</taxon>
        <taxon>Dikarya</taxon>
        <taxon>Basidiomycota</taxon>
        <taxon>Agaricomycotina</taxon>
        <taxon>Tremellomycetes</taxon>
        <taxon>Tremellales</taxon>
        <taxon>Tremellaceae</taxon>
        <taxon>Tremella</taxon>
    </lineage>
</organism>
<comment type="caution">
    <text evidence="5">The sequence shown here is derived from an EMBL/GenBank/DDBJ whole genome shotgun (WGS) entry which is preliminary data.</text>
</comment>
<protein>
    <recommendedName>
        <fullName evidence="2">Autophagy-related protein 14</fullName>
    </recommendedName>
</protein>
<dbReference type="VEuPathDB" id="FungiDB:TREMEDRAFT_62924"/>
<evidence type="ECO:0000256" key="4">
    <source>
        <dbReference type="SAM" id="Coils"/>
    </source>
</evidence>
<evidence type="ECO:0000256" key="2">
    <source>
        <dbReference type="ARBA" id="ARBA00013807"/>
    </source>
</evidence>
<dbReference type="AlphaFoldDB" id="A0A4Q1BA77"/>
<dbReference type="InParanoid" id="A0A4Q1BA77"/>
<name>A0A4Q1BA77_TREME</name>
<evidence type="ECO:0000256" key="3">
    <source>
        <dbReference type="ARBA" id="ARBA00023054"/>
    </source>
</evidence>